<keyword evidence="10" id="KW-1185">Reference proteome</keyword>
<dbReference type="AlphaFoldDB" id="S7XJS5"/>
<dbReference type="HOGENOM" id="CLU_184680_3_0_1"/>
<dbReference type="InterPro" id="IPR007264">
    <property type="entry name" value="H/ACA_rnp_Nop10"/>
</dbReference>
<evidence type="ECO:0000256" key="4">
    <source>
        <dbReference type="ARBA" id="ARBA00022552"/>
    </source>
</evidence>
<evidence type="ECO:0000256" key="1">
    <source>
        <dbReference type="ARBA" id="ARBA00009462"/>
    </source>
</evidence>
<dbReference type="EMBL" id="ATCN01000311">
    <property type="protein sequence ID" value="EPR79284.1"/>
    <property type="molecule type" value="Genomic_DNA"/>
</dbReference>
<dbReference type="GO" id="GO:1990904">
    <property type="term" value="C:ribonucleoprotein complex"/>
    <property type="evidence" value="ECO:0007669"/>
    <property type="project" value="UniProtKB-KW"/>
</dbReference>
<dbReference type="Gene3D" id="2.20.28.40">
    <property type="entry name" value="H/ACA ribonucleoprotein complex, subunit Nop10"/>
    <property type="match status" value="1"/>
</dbReference>
<dbReference type="OMA" id="MLYHRIE"/>
<evidence type="ECO:0000313" key="9">
    <source>
        <dbReference type="EMBL" id="EPR79284.1"/>
    </source>
</evidence>
<keyword evidence="4" id="KW-0698">rRNA processing</keyword>
<evidence type="ECO:0000256" key="7">
    <source>
        <dbReference type="ARBA" id="ARBA00031779"/>
    </source>
</evidence>
<accession>S7XJS5</accession>
<dbReference type="GO" id="GO:0001522">
    <property type="term" value="P:pseudouridine synthesis"/>
    <property type="evidence" value="ECO:0007669"/>
    <property type="project" value="InterPro"/>
</dbReference>
<dbReference type="Pfam" id="PF04135">
    <property type="entry name" value="Nop10p"/>
    <property type="match status" value="1"/>
</dbReference>
<name>S7XJS5_SPRLO</name>
<dbReference type="InParanoid" id="S7XJS5"/>
<sequence>MLYHRIENNKRIYTLKETEYVSHPAKFSVTDKNSEYRIEIKKRNKIFPFE</sequence>
<organism evidence="9 10">
    <name type="scientific">Spraguea lophii (strain 42_110)</name>
    <name type="common">Microsporidian parasite</name>
    <dbReference type="NCBI Taxonomy" id="1358809"/>
    <lineage>
        <taxon>Eukaryota</taxon>
        <taxon>Fungi</taxon>
        <taxon>Fungi incertae sedis</taxon>
        <taxon>Microsporidia</taxon>
        <taxon>Spragueidae</taxon>
        <taxon>Spraguea</taxon>
    </lineage>
</organism>
<reference evidence="10" key="1">
    <citation type="journal article" date="2013" name="PLoS Genet.">
        <title>The genome of Spraguea lophii and the basis of host-microsporidian interactions.</title>
        <authorList>
            <person name="Campbell S.E."/>
            <person name="Williams T.A."/>
            <person name="Yousuf A."/>
            <person name="Soanes D.M."/>
            <person name="Paszkiewicz K.H."/>
            <person name="Williams B.A.P."/>
        </authorList>
    </citation>
    <scope>NUCLEOTIDE SEQUENCE [LARGE SCALE GENOMIC DNA]</scope>
    <source>
        <strain evidence="10">42_110</strain>
    </source>
</reference>
<gene>
    <name evidence="9" type="ORF">SLOPH_2722</name>
</gene>
<dbReference type="SUPFAM" id="SSF144210">
    <property type="entry name" value="Nop10-like SnoRNP"/>
    <property type="match status" value="1"/>
</dbReference>
<evidence type="ECO:0000256" key="5">
    <source>
        <dbReference type="ARBA" id="ARBA00023274"/>
    </source>
</evidence>
<evidence type="ECO:0000256" key="8">
    <source>
        <dbReference type="ARBA" id="ARBA00032266"/>
    </source>
</evidence>
<evidence type="ECO:0000313" key="10">
    <source>
        <dbReference type="Proteomes" id="UP000014978"/>
    </source>
</evidence>
<evidence type="ECO:0000256" key="3">
    <source>
        <dbReference type="ARBA" id="ARBA00022517"/>
    </source>
</evidence>
<proteinExistence type="inferred from homology"/>
<dbReference type="GO" id="GO:0030515">
    <property type="term" value="F:snoRNA binding"/>
    <property type="evidence" value="ECO:0007669"/>
    <property type="project" value="InterPro"/>
</dbReference>
<dbReference type="Proteomes" id="UP000014978">
    <property type="component" value="Unassembled WGS sequence"/>
</dbReference>
<evidence type="ECO:0000256" key="6">
    <source>
        <dbReference type="ARBA" id="ARBA00030185"/>
    </source>
</evidence>
<evidence type="ECO:0000256" key="2">
    <source>
        <dbReference type="ARBA" id="ARBA00021838"/>
    </source>
</evidence>
<dbReference type="InterPro" id="IPR036756">
    <property type="entry name" value="H/ACA_rnp_Nop10_sf"/>
</dbReference>
<dbReference type="OrthoDB" id="13807at2759"/>
<keyword evidence="5" id="KW-0687">Ribonucleoprotein</keyword>
<protein>
    <recommendedName>
        <fullName evidence="2">H/ACA ribonucleoprotein complex subunit NOP10</fullName>
    </recommendedName>
    <alternativeName>
        <fullName evidence="6">Nucleolar protein 10</fullName>
    </alternativeName>
    <alternativeName>
        <fullName evidence="7">Nucleolar protein family A member 3</fullName>
    </alternativeName>
    <alternativeName>
        <fullName evidence="8">snoRNP protein NOP10</fullName>
    </alternativeName>
</protein>
<dbReference type="VEuPathDB" id="MicrosporidiaDB:SLOPH_2722"/>
<dbReference type="GO" id="GO:0006364">
    <property type="term" value="P:rRNA processing"/>
    <property type="evidence" value="ECO:0007669"/>
    <property type="project" value="UniProtKB-KW"/>
</dbReference>
<comment type="similarity">
    <text evidence="1">Belongs to the NOP10 family.</text>
</comment>
<comment type="caution">
    <text evidence="9">The sequence shown here is derived from an EMBL/GenBank/DDBJ whole genome shotgun (WGS) entry which is preliminary data.</text>
</comment>
<keyword evidence="3" id="KW-0690">Ribosome biogenesis</keyword>